<organism evidence="2 3">
    <name type="scientific">Ophiocordyceps sinensis</name>
    <dbReference type="NCBI Taxonomy" id="72228"/>
    <lineage>
        <taxon>Eukaryota</taxon>
        <taxon>Fungi</taxon>
        <taxon>Dikarya</taxon>
        <taxon>Ascomycota</taxon>
        <taxon>Pezizomycotina</taxon>
        <taxon>Sordariomycetes</taxon>
        <taxon>Hypocreomycetidae</taxon>
        <taxon>Hypocreales</taxon>
        <taxon>Ophiocordycipitaceae</taxon>
        <taxon>Ophiocordyceps</taxon>
    </lineage>
</organism>
<dbReference type="PANTHER" id="PTHR35605">
    <property type="entry name" value="ECP2 EFFECTOR PROTEIN DOMAIN-CONTAINING PROTEIN-RELATED"/>
    <property type="match status" value="1"/>
</dbReference>
<dbReference type="PANTHER" id="PTHR35605:SF1">
    <property type="entry name" value="ECP2 EFFECTOR PROTEIN DOMAIN-CONTAINING PROTEIN-RELATED"/>
    <property type="match status" value="1"/>
</dbReference>
<feature type="chain" id="PRO_5034906380" evidence="1">
    <location>
        <begin position="17"/>
        <end position="204"/>
    </location>
</feature>
<dbReference type="OrthoDB" id="3552888at2759"/>
<keyword evidence="3" id="KW-1185">Reference proteome</keyword>
<dbReference type="AlphaFoldDB" id="A0A8H4PLK8"/>
<comment type="caution">
    <text evidence="2">The sequence shown here is derived from an EMBL/GenBank/DDBJ whole genome shotgun (WGS) entry which is preliminary data.</text>
</comment>
<sequence>MKALGLMLTVSALCASANVDIDVDLDNRDMFLPEWEVEVTPGGEKVFLQGTVQQVHDQLVSLNPNWDQDFLDNELRARSYEDPTKHADFSNAIYSCAGRWEYANSSAIDDGRAQLEHIAGKPRGKAGPGACGRVSCSYNAAIWWCNDNIKPKTLKSFRSIAEGVKKIEQHCRLYFGWNRVGIFVAGQAFHRTNWSVIVRKDETC</sequence>
<evidence type="ECO:0000313" key="2">
    <source>
        <dbReference type="EMBL" id="KAF4505451.1"/>
    </source>
</evidence>
<accession>A0A8H4PLK8</accession>
<name>A0A8H4PLK8_9HYPO</name>
<evidence type="ECO:0000313" key="3">
    <source>
        <dbReference type="Proteomes" id="UP000557566"/>
    </source>
</evidence>
<reference evidence="2 3" key="1">
    <citation type="journal article" date="2020" name="Genome Biol. Evol.">
        <title>A new high-quality draft genome assembly of the Chinese cordyceps Ophiocordyceps sinensis.</title>
        <authorList>
            <person name="Shu R."/>
            <person name="Zhang J."/>
            <person name="Meng Q."/>
            <person name="Zhang H."/>
            <person name="Zhou G."/>
            <person name="Li M."/>
            <person name="Wu P."/>
            <person name="Zhao Y."/>
            <person name="Chen C."/>
            <person name="Qin Q."/>
        </authorList>
    </citation>
    <scope>NUCLEOTIDE SEQUENCE [LARGE SCALE GENOMIC DNA]</scope>
    <source>
        <strain evidence="2 3">IOZ07</strain>
    </source>
</reference>
<feature type="signal peptide" evidence="1">
    <location>
        <begin position="1"/>
        <end position="16"/>
    </location>
</feature>
<proteinExistence type="predicted"/>
<dbReference type="Proteomes" id="UP000557566">
    <property type="component" value="Unassembled WGS sequence"/>
</dbReference>
<protein>
    <submittedName>
        <fullName evidence="2">Uncharacterized protein</fullName>
    </submittedName>
</protein>
<keyword evidence="1" id="KW-0732">Signal</keyword>
<gene>
    <name evidence="2" type="ORF">G6O67_007397</name>
</gene>
<evidence type="ECO:0000256" key="1">
    <source>
        <dbReference type="SAM" id="SignalP"/>
    </source>
</evidence>
<dbReference type="EMBL" id="JAAVMX010000008">
    <property type="protein sequence ID" value="KAF4505451.1"/>
    <property type="molecule type" value="Genomic_DNA"/>
</dbReference>